<proteinExistence type="predicted"/>
<feature type="region of interest" description="Disordered" evidence="1">
    <location>
        <begin position="1"/>
        <end position="36"/>
    </location>
</feature>
<accession>A0A502E554</accession>
<sequence>MWVVASASGIRTKGTADEPRRSGRCRRTRGRTSRHVRGALARQVPGVRDEEVDKITHFNAMRYFQYDPFSVLGSRANCTVGALRKQVEDHDVSIKSQSRGGRSGDSAQLARDLVKMAAGPGGE</sequence>
<evidence type="ECO:0000313" key="2">
    <source>
        <dbReference type="EMBL" id="TPG31686.1"/>
    </source>
</evidence>
<dbReference type="AlphaFoldDB" id="A0A502E554"/>
<feature type="compositionally biased region" description="Basic residues" evidence="1">
    <location>
        <begin position="22"/>
        <end position="36"/>
    </location>
</feature>
<evidence type="ECO:0000256" key="1">
    <source>
        <dbReference type="SAM" id="MobiDB-lite"/>
    </source>
</evidence>
<name>A0A502E554_9MYCO</name>
<dbReference type="EMBL" id="RCZG01000011">
    <property type="protein sequence ID" value="TPG31686.1"/>
    <property type="molecule type" value="Genomic_DNA"/>
</dbReference>
<keyword evidence="3" id="KW-1185">Reference proteome</keyword>
<feature type="region of interest" description="Disordered" evidence="1">
    <location>
        <begin position="89"/>
        <end position="123"/>
    </location>
</feature>
<dbReference type="Proteomes" id="UP000320095">
    <property type="component" value="Unassembled WGS sequence"/>
</dbReference>
<protein>
    <recommendedName>
        <fullName evidence="4">Amidohydrolase-related domain-containing protein</fullName>
    </recommendedName>
</protein>
<reference evidence="2 3" key="1">
    <citation type="journal article" date="2019" name="Environ. Microbiol.">
        <title>Species interactions and distinct microbial communities in high Arctic permafrost affected cryosols are associated with the CH4 and CO2 gas fluxes.</title>
        <authorList>
            <person name="Altshuler I."/>
            <person name="Hamel J."/>
            <person name="Turney S."/>
            <person name="Magnuson E."/>
            <person name="Levesque R."/>
            <person name="Greer C."/>
            <person name="Whyte L.G."/>
        </authorList>
    </citation>
    <scope>NUCLEOTIDE SEQUENCE [LARGE SCALE GENOMIC DNA]</scope>
    <source>
        <strain evidence="2 3">S5.20</strain>
    </source>
</reference>
<organism evidence="2 3">
    <name type="scientific">Mycolicibacterium hodleri</name>
    <dbReference type="NCBI Taxonomy" id="49897"/>
    <lineage>
        <taxon>Bacteria</taxon>
        <taxon>Bacillati</taxon>
        <taxon>Actinomycetota</taxon>
        <taxon>Actinomycetes</taxon>
        <taxon>Mycobacteriales</taxon>
        <taxon>Mycobacteriaceae</taxon>
        <taxon>Mycolicibacterium</taxon>
    </lineage>
</organism>
<comment type="caution">
    <text evidence="2">The sequence shown here is derived from an EMBL/GenBank/DDBJ whole genome shotgun (WGS) entry which is preliminary data.</text>
</comment>
<evidence type="ECO:0008006" key="4">
    <source>
        <dbReference type="Google" id="ProtNLM"/>
    </source>
</evidence>
<dbReference type="OrthoDB" id="4748046at2"/>
<evidence type="ECO:0000313" key="3">
    <source>
        <dbReference type="Proteomes" id="UP000320095"/>
    </source>
</evidence>
<gene>
    <name evidence="2" type="ORF">EAH80_22350</name>
</gene>